<accession>A0A3N4HQ42</accession>
<keyword evidence="2" id="KW-1185">Reference proteome</keyword>
<dbReference type="EMBL" id="ML119772">
    <property type="protein sequence ID" value="RPA75096.1"/>
    <property type="molecule type" value="Genomic_DNA"/>
</dbReference>
<evidence type="ECO:0000313" key="2">
    <source>
        <dbReference type="Proteomes" id="UP000275078"/>
    </source>
</evidence>
<evidence type="ECO:0008006" key="3">
    <source>
        <dbReference type="Google" id="ProtNLM"/>
    </source>
</evidence>
<dbReference type="AlphaFoldDB" id="A0A3N4HQ42"/>
<proteinExistence type="predicted"/>
<reference evidence="1 2" key="1">
    <citation type="journal article" date="2018" name="Nat. Ecol. Evol.">
        <title>Pezizomycetes genomes reveal the molecular basis of ectomycorrhizal truffle lifestyle.</title>
        <authorList>
            <person name="Murat C."/>
            <person name="Payen T."/>
            <person name="Noel B."/>
            <person name="Kuo A."/>
            <person name="Morin E."/>
            <person name="Chen J."/>
            <person name="Kohler A."/>
            <person name="Krizsan K."/>
            <person name="Balestrini R."/>
            <person name="Da Silva C."/>
            <person name="Montanini B."/>
            <person name="Hainaut M."/>
            <person name="Levati E."/>
            <person name="Barry K.W."/>
            <person name="Belfiori B."/>
            <person name="Cichocki N."/>
            <person name="Clum A."/>
            <person name="Dockter R.B."/>
            <person name="Fauchery L."/>
            <person name="Guy J."/>
            <person name="Iotti M."/>
            <person name="Le Tacon F."/>
            <person name="Lindquist E.A."/>
            <person name="Lipzen A."/>
            <person name="Malagnac F."/>
            <person name="Mello A."/>
            <person name="Molinier V."/>
            <person name="Miyauchi S."/>
            <person name="Poulain J."/>
            <person name="Riccioni C."/>
            <person name="Rubini A."/>
            <person name="Sitrit Y."/>
            <person name="Splivallo R."/>
            <person name="Traeger S."/>
            <person name="Wang M."/>
            <person name="Zifcakova L."/>
            <person name="Wipf D."/>
            <person name="Zambonelli A."/>
            <person name="Paolocci F."/>
            <person name="Nowrousian M."/>
            <person name="Ottonello S."/>
            <person name="Baldrian P."/>
            <person name="Spatafora J.W."/>
            <person name="Henrissat B."/>
            <person name="Nagy L.G."/>
            <person name="Aury J.M."/>
            <person name="Wincker P."/>
            <person name="Grigoriev I.V."/>
            <person name="Bonfante P."/>
            <person name="Martin F.M."/>
        </authorList>
    </citation>
    <scope>NUCLEOTIDE SEQUENCE [LARGE SCALE GENOMIC DNA]</scope>
    <source>
        <strain evidence="1 2">RN42</strain>
    </source>
</reference>
<evidence type="ECO:0000313" key="1">
    <source>
        <dbReference type="EMBL" id="RPA75096.1"/>
    </source>
</evidence>
<organism evidence="1 2">
    <name type="scientific">Ascobolus immersus RN42</name>
    <dbReference type="NCBI Taxonomy" id="1160509"/>
    <lineage>
        <taxon>Eukaryota</taxon>
        <taxon>Fungi</taxon>
        <taxon>Dikarya</taxon>
        <taxon>Ascomycota</taxon>
        <taxon>Pezizomycotina</taxon>
        <taxon>Pezizomycetes</taxon>
        <taxon>Pezizales</taxon>
        <taxon>Ascobolaceae</taxon>
        <taxon>Ascobolus</taxon>
    </lineage>
</organism>
<name>A0A3N4HQ42_ASCIM</name>
<gene>
    <name evidence="1" type="ORF">BJ508DRAFT_312313</name>
</gene>
<protein>
    <recommendedName>
        <fullName evidence="3">F-box domain-containing protein</fullName>
    </recommendedName>
</protein>
<dbReference type="Proteomes" id="UP000275078">
    <property type="component" value="Unassembled WGS sequence"/>
</dbReference>
<sequence>MSYRPPKRCFLHRLPAELRLQIYTECDSASLMRLWLSDSLLRDDITRHVMSYTSAFYQMAVIHNPDKIPALFGSLMAQARLASEPYPWNWYWPLKTLVAQPFAIVQGEKLQFAFFLENEHPSRCEIKGDWENATEQCTKCLNENLAKDFWGSANENGRGYAVRKQVCAGCRRMEWKTEYFDPVGPSKITSTRGRTRRNRKR</sequence>